<evidence type="ECO:0000256" key="2">
    <source>
        <dbReference type="ARBA" id="ARBA00023002"/>
    </source>
</evidence>
<protein>
    <submittedName>
        <fullName evidence="4">Uncharacterized protein</fullName>
    </submittedName>
</protein>
<name>A0ABR1T0A8_9PEZI</name>
<comment type="similarity">
    <text evidence="3">Belongs to the ustYa family.</text>
</comment>
<keyword evidence="5" id="KW-1185">Reference proteome</keyword>
<evidence type="ECO:0000313" key="5">
    <source>
        <dbReference type="Proteomes" id="UP001444661"/>
    </source>
</evidence>
<evidence type="ECO:0000313" key="4">
    <source>
        <dbReference type="EMBL" id="KAK8040013.1"/>
    </source>
</evidence>
<evidence type="ECO:0000256" key="1">
    <source>
        <dbReference type="ARBA" id="ARBA00004685"/>
    </source>
</evidence>
<dbReference type="InterPro" id="IPR021765">
    <property type="entry name" value="UstYa-like"/>
</dbReference>
<accession>A0ABR1T0A8</accession>
<keyword evidence="2" id="KW-0560">Oxidoreductase</keyword>
<reference evidence="4 5" key="1">
    <citation type="submission" date="2023-01" db="EMBL/GenBank/DDBJ databases">
        <title>Analysis of 21 Apiospora genomes using comparative genomics revels a genus with tremendous synthesis potential of carbohydrate active enzymes and secondary metabolites.</title>
        <authorList>
            <person name="Sorensen T."/>
        </authorList>
    </citation>
    <scope>NUCLEOTIDE SEQUENCE [LARGE SCALE GENOMIC DNA]</scope>
    <source>
        <strain evidence="4 5">CBS 33761</strain>
    </source>
</reference>
<gene>
    <name evidence="4" type="ORF">PG993_008424</name>
</gene>
<dbReference type="Pfam" id="PF11807">
    <property type="entry name" value="UstYa"/>
    <property type="match status" value="1"/>
</dbReference>
<comment type="caution">
    <text evidence="4">The sequence shown here is derived from an EMBL/GenBank/DDBJ whole genome shotgun (WGS) entry which is preliminary data.</text>
</comment>
<dbReference type="Proteomes" id="UP001444661">
    <property type="component" value="Unassembled WGS sequence"/>
</dbReference>
<comment type="pathway">
    <text evidence="1">Mycotoxin biosynthesis.</text>
</comment>
<evidence type="ECO:0000256" key="3">
    <source>
        <dbReference type="ARBA" id="ARBA00035112"/>
    </source>
</evidence>
<dbReference type="EMBL" id="JAQQWK010000006">
    <property type="protein sequence ID" value="KAK8040013.1"/>
    <property type="molecule type" value="Genomic_DNA"/>
</dbReference>
<proteinExistence type="inferred from homology"/>
<sequence>MEAPNEENQRVWDALLPIGRGFVNVSSPETYGLLAGVSTESGVDRYAVSMYHQLHCLALLRDHYWTLIDLLAEPGKTDADRQEAKSHILKSRHEQHCFAYLAEGIQCSADLTIEWAMSDGKMVDGWGVPHQCKDPEAVRAWMLANHGPLVEGRRHLHE</sequence>
<organism evidence="4 5">
    <name type="scientific">Apiospora rasikravindrae</name>
    <dbReference type="NCBI Taxonomy" id="990691"/>
    <lineage>
        <taxon>Eukaryota</taxon>
        <taxon>Fungi</taxon>
        <taxon>Dikarya</taxon>
        <taxon>Ascomycota</taxon>
        <taxon>Pezizomycotina</taxon>
        <taxon>Sordariomycetes</taxon>
        <taxon>Xylariomycetidae</taxon>
        <taxon>Amphisphaeriales</taxon>
        <taxon>Apiosporaceae</taxon>
        <taxon>Apiospora</taxon>
    </lineage>
</organism>
<dbReference type="PANTHER" id="PTHR33365:SF11">
    <property type="entry name" value="TAT PATHWAY SIGNAL SEQUENCE"/>
    <property type="match status" value="1"/>
</dbReference>
<dbReference type="PANTHER" id="PTHR33365">
    <property type="entry name" value="YALI0B05434P"/>
    <property type="match status" value="1"/>
</dbReference>